<keyword evidence="2" id="KW-1185">Reference proteome</keyword>
<dbReference type="OrthoDB" id="880456at2"/>
<dbReference type="InterPro" id="IPR023393">
    <property type="entry name" value="START-like_dom_sf"/>
</dbReference>
<evidence type="ECO:0000313" key="2">
    <source>
        <dbReference type="Proteomes" id="UP000219612"/>
    </source>
</evidence>
<dbReference type="InterPro" id="IPR019587">
    <property type="entry name" value="Polyketide_cyclase/dehydratase"/>
</dbReference>
<dbReference type="EMBL" id="OBDY01000064">
    <property type="protein sequence ID" value="SNY76192.1"/>
    <property type="molecule type" value="Genomic_DNA"/>
</dbReference>
<dbReference type="RefSeq" id="WP_097329394.1">
    <property type="nucleotide sequence ID" value="NZ_OBDY01000064.1"/>
</dbReference>
<reference evidence="1 2" key="1">
    <citation type="submission" date="2017-09" db="EMBL/GenBank/DDBJ databases">
        <authorList>
            <person name="Ehlers B."/>
            <person name="Leendertz F.H."/>
        </authorList>
    </citation>
    <scope>NUCLEOTIDE SEQUENCE [LARGE SCALE GENOMIC DNA]</scope>
    <source>
        <strain evidence="1 2">CGMCC 4.6857</strain>
    </source>
</reference>
<gene>
    <name evidence="1" type="ORF">SAMN05421748_1643</name>
</gene>
<dbReference type="SUPFAM" id="SSF55961">
    <property type="entry name" value="Bet v1-like"/>
    <property type="match status" value="1"/>
</dbReference>
<dbReference type="CDD" id="cd07812">
    <property type="entry name" value="SRPBCC"/>
    <property type="match status" value="1"/>
</dbReference>
<dbReference type="Pfam" id="PF10604">
    <property type="entry name" value="Polyketide_cyc2"/>
    <property type="match status" value="1"/>
</dbReference>
<protein>
    <submittedName>
        <fullName evidence="1">Polyketide cyclase / dehydrase and lipid transport</fullName>
    </submittedName>
</protein>
<evidence type="ECO:0000313" key="1">
    <source>
        <dbReference type="EMBL" id="SNY76192.1"/>
    </source>
</evidence>
<dbReference type="Gene3D" id="3.30.530.20">
    <property type="match status" value="1"/>
</dbReference>
<accession>A0A285KU39</accession>
<dbReference type="Proteomes" id="UP000219612">
    <property type="component" value="Unassembled WGS sequence"/>
</dbReference>
<name>A0A285KU39_9ACTN</name>
<sequence length="142" mass="15767">MASDTAHLAERIDRPAAEVYEYASNPAHLPDWAPGLGKGVEQTDGDWFVLTDTGRIRVVFAPRNDFGVLDHWATFPDGQTFLNPLRVVPYGEGSEIVFSVRRAPGTSDEDFARDTALVQADLTRLKQIVESRAHETGDELDR</sequence>
<dbReference type="AlphaFoldDB" id="A0A285KU39"/>
<organism evidence="1 2">
    <name type="scientific">Paractinoplanes atraurantiacus</name>
    <dbReference type="NCBI Taxonomy" id="1036182"/>
    <lineage>
        <taxon>Bacteria</taxon>
        <taxon>Bacillati</taxon>
        <taxon>Actinomycetota</taxon>
        <taxon>Actinomycetes</taxon>
        <taxon>Micromonosporales</taxon>
        <taxon>Micromonosporaceae</taxon>
        <taxon>Paractinoplanes</taxon>
    </lineage>
</organism>
<proteinExistence type="predicted"/>